<feature type="transmembrane region" description="Helical" evidence="7">
    <location>
        <begin position="190"/>
        <end position="211"/>
    </location>
</feature>
<evidence type="ECO:0000256" key="2">
    <source>
        <dbReference type="ARBA" id="ARBA00022448"/>
    </source>
</evidence>
<evidence type="ECO:0000313" key="9">
    <source>
        <dbReference type="Proteomes" id="UP000248741"/>
    </source>
</evidence>
<keyword evidence="2" id="KW-0813">Transport</keyword>
<gene>
    <name evidence="8" type="ORF">NCTC7908_00236</name>
</gene>
<name>A0ABD7MQP3_CORUL</name>
<organism evidence="8 9">
    <name type="scientific">Corynebacterium ulcerans</name>
    <dbReference type="NCBI Taxonomy" id="65058"/>
    <lineage>
        <taxon>Bacteria</taxon>
        <taxon>Bacillati</taxon>
        <taxon>Actinomycetota</taxon>
        <taxon>Actinomycetes</taxon>
        <taxon>Mycobacteriales</taxon>
        <taxon>Corynebacteriaceae</taxon>
        <taxon>Corynebacterium</taxon>
    </lineage>
</organism>
<protein>
    <submittedName>
        <fullName evidence="8">Auxin efflux carrier family protein</fullName>
    </submittedName>
</protein>
<accession>A0ABD7MQP3</accession>
<feature type="transmembrane region" description="Helical" evidence="7">
    <location>
        <begin position="262"/>
        <end position="285"/>
    </location>
</feature>
<dbReference type="AlphaFoldDB" id="A0ABD7MQP3"/>
<feature type="transmembrane region" description="Helical" evidence="7">
    <location>
        <begin position="88"/>
        <end position="110"/>
    </location>
</feature>
<evidence type="ECO:0000256" key="5">
    <source>
        <dbReference type="ARBA" id="ARBA00022989"/>
    </source>
</evidence>
<feature type="transmembrane region" description="Helical" evidence="7">
    <location>
        <begin position="117"/>
        <end position="140"/>
    </location>
</feature>
<proteinExistence type="predicted"/>
<reference evidence="8 9" key="1">
    <citation type="submission" date="2018-06" db="EMBL/GenBank/DDBJ databases">
        <authorList>
            <consortium name="Pathogen Informatics"/>
            <person name="Doyle S."/>
        </authorList>
    </citation>
    <scope>NUCLEOTIDE SEQUENCE [LARGE SCALE GENOMIC DNA]</scope>
    <source>
        <strain evidence="8 9">NCTC7908</strain>
    </source>
</reference>
<dbReference type="InterPro" id="IPR004776">
    <property type="entry name" value="Mem_transp_PIN-like"/>
</dbReference>
<dbReference type="PANTHER" id="PTHR36838">
    <property type="entry name" value="AUXIN EFFLUX CARRIER FAMILY PROTEIN"/>
    <property type="match status" value="1"/>
</dbReference>
<feature type="transmembrane region" description="Helical" evidence="7">
    <location>
        <begin position="146"/>
        <end position="169"/>
    </location>
</feature>
<evidence type="ECO:0000256" key="4">
    <source>
        <dbReference type="ARBA" id="ARBA00022692"/>
    </source>
</evidence>
<feature type="transmembrane region" description="Helical" evidence="7">
    <location>
        <begin position="57"/>
        <end position="76"/>
    </location>
</feature>
<dbReference type="Pfam" id="PF03547">
    <property type="entry name" value="Mem_trans"/>
    <property type="match status" value="1"/>
</dbReference>
<dbReference type="GO" id="GO:0016020">
    <property type="term" value="C:membrane"/>
    <property type="evidence" value="ECO:0007669"/>
    <property type="project" value="UniProtKB-SubCell"/>
</dbReference>
<dbReference type="PANTHER" id="PTHR36838:SF3">
    <property type="entry name" value="TRANSPORTER AUXIN EFFLUX CARRIER EC FAMILY"/>
    <property type="match status" value="1"/>
</dbReference>
<keyword evidence="6 7" id="KW-0472">Membrane</keyword>
<feature type="transmembrane region" description="Helical" evidence="7">
    <location>
        <begin position="305"/>
        <end position="328"/>
    </location>
</feature>
<keyword evidence="4 7" id="KW-0812">Transmembrane</keyword>
<evidence type="ECO:0000256" key="7">
    <source>
        <dbReference type="SAM" id="Phobius"/>
    </source>
</evidence>
<comment type="subcellular location">
    <subcellularLocation>
        <location evidence="1">Membrane</location>
        <topology evidence="1">Multi-pass membrane protein</topology>
    </subcellularLocation>
</comment>
<dbReference type="EMBL" id="LS483400">
    <property type="protein sequence ID" value="SQG50006.1"/>
    <property type="molecule type" value="Genomic_DNA"/>
</dbReference>
<keyword evidence="5 7" id="KW-1133">Transmembrane helix</keyword>
<evidence type="ECO:0000256" key="6">
    <source>
        <dbReference type="ARBA" id="ARBA00023136"/>
    </source>
</evidence>
<dbReference type="Proteomes" id="UP000248741">
    <property type="component" value="Chromosome 1"/>
</dbReference>
<feature type="transmembrane region" description="Helical" evidence="7">
    <location>
        <begin position="27"/>
        <end position="45"/>
    </location>
</feature>
<sequence length="329" mass="34427">MHEGKLVFSGGASRGENGAQSTIMESIFRGFFVIFLVIGLGAVLGKKNVLGKGAAASLGNFVYVVATPALLFDKIMHSELSAIVSSSFIVVCVSATGIAFLSFSISTVLLRRRIDDAIIGALAASYANGGNLGIPIATYVLDDATLVIPLMLFQIAFYAPLAMTWLDFLHNKKETKLLGNLVRAPLCNTMFLASITGLTIAAAGLHMPAVLAQPIHLLGESSVPLALILFGMSLSTTFPRGETKVMDTIVACGLKNFAHPTLAWGIASAMGLTGRALLVATFLGALPTAQNVYAYALRHGTSESLARNSGVISTLVSLPVLIAIMSLLG</sequence>
<evidence type="ECO:0000256" key="1">
    <source>
        <dbReference type="ARBA" id="ARBA00004141"/>
    </source>
</evidence>
<evidence type="ECO:0000313" key="8">
    <source>
        <dbReference type="EMBL" id="SQG50006.1"/>
    </source>
</evidence>
<evidence type="ECO:0000256" key="3">
    <source>
        <dbReference type="ARBA" id="ARBA00022475"/>
    </source>
</evidence>
<keyword evidence="3" id="KW-1003">Cell membrane</keyword>